<dbReference type="GO" id="GO:0008270">
    <property type="term" value="F:zinc ion binding"/>
    <property type="evidence" value="ECO:0007669"/>
    <property type="project" value="UniProtKB-KW"/>
</dbReference>
<keyword evidence="7" id="KW-0833">Ubl conjugation pathway</keyword>
<dbReference type="AlphaFoldDB" id="A0A194V0C0"/>
<organism evidence="11 12">
    <name type="scientific">Cytospora mali</name>
    <name type="common">Apple Valsa canker fungus</name>
    <name type="synonym">Valsa mali</name>
    <dbReference type="NCBI Taxonomy" id="578113"/>
    <lineage>
        <taxon>Eukaryota</taxon>
        <taxon>Fungi</taxon>
        <taxon>Dikarya</taxon>
        <taxon>Ascomycota</taxon>
        <taxon>Pezizomycotina</taxon>
        <taxon>Sordariomycetes</taxon>
        <taxon>Sordariomycetidae</taxon>
        <taxon>Diaporthales</taxon>
        <taxon>Cytosporaceae</taxon>
        <taxon>Cytospora</taxon>
    </lineage>
</organism>
<dbReference type="InterPro" id="IPR044066">
    <property type="entry name" value="TRIAD_supradom"/>
</dbReference>
<evidence type="ECO:0000256" key="5">
    <source>
        <dbReference type="ARBA" id="ARBA00022737"/>
    </source>
</evidence>
<feature type="domain" description="RING-type" evidence="10">
    <location>
        <begin position="154"/>
        <end position="354"/>
    </location>
</feature>
<dbReference type="OrthoDB" id="10009520at2759"/>
<evidence type="ECO:0000259" key="10">
    <source>
        <dbReference type="PROSITE" id="PS51873"/>
    </source>
</evidence>
<dbReference type="PROSITE" id="PS00518">
    <property type="entry name" value="ZF_RING_1"/>
    <property type="match status" value="1"/>
</dbReference>
<evidence type="ECO:0000313" key="12">
    <source>
        <dbReference type="Proteomes" id="UP000078576"/>
    </source>
</evidence>
<dbReference type="SUPFAM" id="SSF57850">
    <property type="entry name" value="RING/U-box"/>
    <property type="match status" value="3"/>
</dbReference>
<dbReference type="InterPro" id="IPR013083">
    <property type="entry name" value="Znf_RING/FYVE/PHD"/>
</dbReference>
<reference evidence="12" key="1">
    <citation type="submission" date="2014-12" db="EMBL/GenBank/DDBJ databases">
        <title>Genome Sequence of Valsa Canker Pathogens Uncovers a Specific Adaption of Colonization on Woody Bark.</title>
        <authorList>
            <person name="Yin Z."/>
            <person name="Liu H."/>
            <person name="Gao X."/>
            <person name="Li Z."/>
            <person name="Song N."/>
            <person name="Ke X."/>
            <person name="Dai Q."/>
            <person name="Wu Y."/>
            <person name="Sun Y."/>
            <person name="Xu J.-R."/>
            <person name="Kang Z.K."/>
            <person name="Wang L."/>
            <person name="Huang L."/>
        </authorList>
    </citation>
    <scope>NUCLEOTIDE SEQUENCE [LARGE SCALE GENOMIC DNA]</scope>
    <source>
        <strain evidence="12">SXYL134</strain>
    </source>
</reference>
<keyword evidence="8" id="KW-0862">Zinc</keyword>
<gene>
    <name evidence="11" type="ORF">VP1G_04702</name>
</gene>
<name>A0A194V0C0_CYTMA</name>
<dbReference type="CDD" id="cd20335">
    <property type="entry name" value="BRcat_RBR"/>
    <property type="match status" value="1"/>
</dbReference>
<evidence type="ECO:0000256" key="2">
    <source>
        <dbReference type="ARBA" id="ARBA00012251"/>
    </source>
</evidence>
<evidence type="ECO:0000256" key="8">
    <source>
        <dbReference type="ARBA" id="ARBA00022833"/>
    </source>
</evidence>
<dbReference type="EC" id="2.3.2.31" evidence="2"/>
<dbReference type="InterPro" id="IPR002867">
    <property type="entry name" value="IBR_dom"/>
</dbReference>
<dbReference type="InterPro" id="IPR017907">
    <property type="entry name" value="Znf_RING_CS"/>
</dbReference>
<dbReference type="Proteomes" id="UP000078576">
    <property type="component" value="Unassembled WGS sequence"/>
</dbReference>
<evidence type="ECO:0000256" key="7">
    <source>
        <dbReference type="ARBA" id="ARBA00022786"/>
    </source>
</evidence>
<evidence type="ECO:0000313" key="11">
    <source>
        <dbReference type="EMBL" id="KUI57354.1"/>
    </source>
</evidence>
<accession>A0A194V0C0</accession>
<dbReference type="PROSITE" id="PS51873">
    <property type="entry name" value="TRIAD"/>
    <property type="match status" value="1"/>
</dbReference>
<keyword evidence="5" id="KW-0677">Repeat</keyword>
<keyword evidence="3" id="KW-0808">Transferase</keyword>
<comment type="catalytic activity">
    <reaction evidence="1">
        <text>[E2 ubiquitin-conjugating enzyme]-S-ubiquitinyl-L-cysteine + [acceptor protein]-L-lysine = [E2 ubiquitin-conjugating enzyme]-L-cysteine + [acceptor protein]-N(6)-ubiquitinyl-L-lysine.</text>
        <dbReference type="EC" id="2.3.2.31"/>
    </reaction>
</comment>
<evidence type="ECO:0000256" key="3">
    <source>
        <dbReference type="ARBA" id="ARBA00022679"/>
    </source>
</evidence>
<dbReference type="Gene3D" id="1.20.120.1750">
    <property type="match status" value="1"/>
</dbReference>
<sequence length="434" mass="48586">MQPHVEQITAEASAYGFPPPAADNDETETNNEDTMGTDTIDNYKLDRDHNKAEKDAHAAFITDPAMTESIATAVHEDHNVVAAIQVQDNRTVDGLNDSPPHLPYKDSIDNEFIHELEARWNIVPEYNSEVDTKPHTGSSSTAASRAQPFQRAGQTGVCVVCDDNHPLFELAKLPCSHGYCGNCLERLVANTLTDEALWPPRCCRQPIPADEPHIQVLLSEQIMAQYLTRKVEMETPNRTYCYKPECSKFIPPRGIEHDTATCPACEAKTCVICKGVAHVGCDCPHDEAGQQLKALADGEGWKQCFSCNSIVELVYGCIHIKCRCGAEFCYKCGAGWDPRTCKCELFAAEDLLYQFARANEHPDEPLAEHLEWDMEIGEFQAVEMMQNEECPHRRWRHRGGPAECGLCGMTMRGWINVCRQCNMTACARCRFHHP</sequence>
<dbReference type="CDD" id="cd22584">
    <property type="entry name" value="Rcat_RBR_unk"/>
    <property type="match status" value="1"/>
</dbReference>
<keyword evidence="6" id="KW-0863">Zinc-finger</keyword>
<dbReference type="GO" id="GO:0016567">
    <property type="term" value="P:protein ubiquitination"/>
    <property type="evidence" value="ECO:0007669"/>
    <property type="project" value="InterPro"/>
</dbReference>
<evidence type="ECO:0000256" key="1">
    <source>
        <dbReference type="ARBA" id="ARBA00001798"/>
    </source>
</evidence>
<evidence type="ECO:0000256" key="9">
    <source>
        <dbReference type="SAM" id="MobiDB-lite"/>
    </source>
</evidence>
<dbReference type="PANTHER" id="PTHR11685">
    <property type="entry name" value="RBR FAMILY RING FINGER AND IBR DOMAIN-CONTAINING"/>
    <property type="match status" value="1"/>
</dbReference>
<keyword evidence="12" id="KW-1185">Reference proteome</keyword>
<evidence type="ECO:0000256" key="6">
    <source>
        <dbReference type="ARBA" id="ARBA00022771"/>
    </source>
</evidence>
<dbReference type="InterPro" id="IPR031127">
    <property type="entry name" value="E3_UB_ligase_RBR"/>
</dbReference>
<feature type="region of interest" description="Disordered" evidence="9">
    <location>
        <begin position="1"/>
        <end position="40"/>
    </location>
</feature>
<dbReference type="Pfam" id="PF01485">
    <property type="entry name" value="IBR"/>
    <property type="match status" value="2"/>
</dbReference>
<dbReference type="STRING" id="694573.A0A194V0C0"/>
<keyword evidence="4" id="KW-0479">Metal-binding</keyword>
<dbReference type="Gene3D" id="3.30.40.10">
    <property type="entry name" value="Zinc/RING finger domain, C3HC4 (zinc finger)"/>
    <property type="match status" value="1"/>
</dbReference>
<proteinExistence type="predicted"/>
<dbReference type="EMBL" id="KN714699">
    <property type="protein sequence ID" value="KUI57354.1"/>
    <property type="molecule type" value="Genomic_DNA"/>
</dbReference>
<protein>
    <recommendedName>
        <fullName evidence="2">RBR-type E3 ubiquitin transferase</fullName>
        <ecNumber evidence="2">2.3.2.31</ecNumber>
    </recommendedName>
</protein>
<dbReference type="GO" id="GO:0061630">
    <property type="term" value="F:ubiquitin protein ligase activity"/>
    <property type="evidence" value="ECO:0007669"/>
    <property type="project" value="UniProtKB-EC"/>
</dbReference>
<evidence type="ECO:0000256" key="4">
    <source>
        <dbReference type="ARBA" id="ARBA00022723"/>
    </source>
</evidence>